<dbReference type="AlphaFoldDB" id="A0A7K0D5G1"/>
<dbReference type="PROSITE" id="PS50977">
    <property type="entry name" value="HTH_TETR_2"/>
    <property type="match status" value="1"/>
</dbReference>
<dbReference type="Pfam" id="PF17920">
    <property type="entry name" value="TetR_C_16"/>
    <property type="match status" value="1"/>
</dbReference>
<dbReference type="SUPFAM" id="SSF46689">
    <property type="entry name" value="Homeodomain-like"/>
    <property type="match status" value="1"/>
</dbReference>
<dbReference type="Gene3D" id="1.10.357.10">
    <property type="entry name" value="Tetracycline Repressor, domain 2"/>
    <property type="match status" value="1"/>
</dbReference>
<reference evidence="5 6" key="1">
    <citation type="submission" date="2019-10" db="EMBL/GenBank/DDBJ databases">
        <title>Nocardia macrotermitis sp. nov. and Nocardia aurantia sp. nov., isolated from the gut of fungus growing-termite Macrotermes natalensis.</title>
        <authorList>
            <person name="Benndorf R."/>
            <person name="Schwitalla J."/>
            <person name="Martin K."/>
            <person name="De Beer W."/>
            <person name="Kaster A.-K."/>
            <person name="Vollmers J."/>
            <person name="Poulsen M."/>
            <person name="Beemelmanns C."/>
        </authorList>
    </citation>
    <scope>NUCLEOTIDE SEQUENCE [LARGE SCALE GENOMIC DNA]</scope>
    <source>
        <strain evidence="5 6">RB20</strain>
    </source>
</reference>
<name>A0A7K0D5G1_9NOCA</name>
<feature type="region of interest" description="Disordered" evidence="3">
    <location>
        <begin position="1"/>
        <end position="25"/>
    </location>
</feature>
<dbReference type="InterPro" id="IPR041678">
    <property type="entry name" value="TetR_C_16"/>
</dbReference>
<dbReference type="RefSeq" id="WP_194289939.1">
    <property type="nucleotide sequence ID" value="NZ_WEGK01000008.1"/>
</dbReference>
<dbReference type="InterPro" id="IPR001647">
    <property type="entry name" value="HTH_TetR"/>
</dbReference>
<proteinExistence type="predicted"/>
<sequence length="202" mass="21761">MTAPGSNDPQTARRRGRPRSRETPEAIRRAARNLFAEHGFSGTSVRDIAAAAGSDPAVVIRHFGSKEKLFLEVVTVAPQFPGLVEGPLETLGRAILQRLIETDGSTLRLHATLLGALDRPDVRRYLEESTTRNIIEPLAARLPGPNAELRAQLVAAQIGGLLMSITLFESTASPALTAEALRFYADALQELIDHPTDPPGQG</sequence>
<dbReference type="InterPro" id="IPR009057">
    <property type="entry name" value="Homeodomain-like_sf"/>
</dbReference>
<dbReference type="GO" id="GO:0000976">
    <property type="term" value="F:transcription cis-regulatory region binding"/>
    <property type="evidence" value="ECO:0007669"/>
    <property type="project" value="TreeGrafter"/>
</dbReference>
<dbReference type="Pfam" id="PF00440">
    <property type="entry name" value="TetR_N"/>
    <property type="match status" value="1"/>
</dbReference>
<dbReference type="Proteomes" id="UP000438448">
    <property type="component" value="Unassembled WGS sequence"/>
</dbReference>
<keyword evidence="1 2" id="KW-0238">DNA-binding</keyword>
<evidence type="ECO:0000259" key="4">
    <source>
        <dbReference type="PROSITE" id="PS50977"/>
    </source>
</evidence>
<dbReference type="GO" id="GO:0003700">
    <property type="term" value="F:DNA-binding transcription factor activity"/>
    <property type="evidence" value="ECO:0007669"/>
    <property type="project" value="TreeGrafter"/>
</dbReference>
<dbReference type="PANTHER" id="PTHR30055">
    <property type="entry name" value="HTH-TYPE TRANSCRIPTIONAL REGULATOR RUTR"/>
    <property type="match status" value="1"/>
</dbReference>
<dbReference type="SUPFAM" id="SSF48498">
    <property type="entry name" value="Tetracyclin repressor-like, C-terminal domain"/>
    <property type="match status" value="1"/>
</dbReference>
<organism evidence="5 6">
    <name type="scientific">Nocardia macrotermitis</name>
    <dbReference type="NCBI Taxonomy" id="2585198"/>
    <lineage>
        <taxon>Bacteria</taxon>
        <taxon>Bacillati</taxon>
        <taxon>Actinomycetota</taxon>
        <taxon>Actinomycetes</taxon>
        <taxon>Mycobacteriales</taxon>
        <taxon>Nocardiaceae</taxon>
        <taxon>Nocardia</taxon>
    </lineage>
</organism>
<dbReference type="PRINTS" id="PR00455">
    <property type="entry name" value="HTHTETR"/>
</dbReference>
<evidence type="ECO:0000313" key="5">
    <source>
        <dbReference type="EMBL" id="MQY20970.1"/>
    </source>
</evidence>
<dbReference type="InterPro" id="IPR036271">
    <property type="entry name" value="Tet_transcr_reg_TetR-rel_C_sf"/>
</dbReference>
<protein>
    <recommendedName>
        <fullName evidence="4">HTH tetR-type domain-containing protein</fullName>
    </recommendedName>
</protein>
<dbReference type="InterPro" id="IPR050109">
    <property type="entry name" value="HTH-type_TetR-like_transc_reg"/>
</dbReference>
<dbReference type="EMBL" id="WEGK01000008">
    <property type="protein sequence ID" value="MQY20970.1"/>
    <property type="molecule type" value="Genomic_DNA"/>
</dbReference>
<feature type="compositionally biased region" description="Polar residues" evidence="3">
    <location>
        <begin position="1"/>
        <end position="10"/>
    </location>
</feature>
<accession>A0A7K0D5G1</accession>
<keyword evidence="6" id="KW-1185">Reference proteome</keyword>
<evidence type="ECO:0000256" key="1">
    <source>
        <dbReference type="ARBA" id="ARBA00023125"/>
    </source>
</evidence>
<feature type="domain" description="HTH tetR-type" evidence="4">
    <location>
        <begin position="21"/>
        <end position="81"/>
    </location>
</feature>
<feature type="DNA-binding region" description="H-T-H motif" evidence="2">
    <location>
        <begin position="44"/>
        <end position="63"/>
    </location>
</feature>
<dbReference type="PANTHER" id="PTHR30055:SF235">
    <property type="entry name" value="TRANSCRIPTIONAL REGULATORY PROTEIN"/>
    <property type="match status" value="1"/>
</dbReference>
<comment type="caution">
    <text evidence="5">The sequence shown here is derived from an EMBL/GenBank/DDBJ whole genome shotgun (WGS) entry which is preliminary data.</text>
</comment>
<evidence type="ECO:0000256" key="2">
    <source>
        <dbReference type="PROSITE-ProRule" id="PRU00335"/>
    </source>
</evidence>
<evidence type="ECO:0000313" key="6">
    <source>
        <dbReference type="Proteomes" id="UP000438448"/>
    </source>
</evidence>
<gene>
    <name evidence="5" type="ORF">NRB20_40790</name>
</gene>
<evidence type="ECO:0000256" key="3">
    <source>
        <dbReference type="SAM" id="MobiDB-lite"/>
    </source>
</evidence>